<reference evidence="3 4" key="1">
    <citation type="submission" date="2015-12" db="EMBL/GenBank/DDBJ databases">
        <title>Serinicoccus chungangenesis strain CD08_5 genome sequencing and assembly.</title>
        <authorList>
            <person name="Chander A.M."/>
            <person name="Kaur G."/>
            <person name="Nair G.R."/>
            <person name="Dhawan D.K."/>
            <person name="Kochhar R.K."/>
            <person name="Mayilraj S."/>
            <person name="Bhadada S.K."/>
        </authorList>
    </citation>
    <scope>NUCLEOTIDE SEQUENCE [LARGE SCALE GENOMIC DNA]</scope>
    <source>
        <strain evidence="3 4">CD08_5</strain>
    </source>
</reference>
<proteinExistence type="predicted"/>
<keyword evidence="2" id="KW-0472">Membrane</keyword>
<dbReference type="RefSeq" id="WP_058892125.1">
    <property type="nucleotide sequence ID" value="NZ_LQBL01000031.1"/>
</dbReference>
<comment type="caution">
    <text evidence="3">The sequence shown here is derived from an EMBL/GenBank/DDBJ whole genome shotgun (WGS) entry which is preliminary data.</text>
</comment>
<gene>
    <name evidence="3" type="ORF">AVL62_07745</name>
</gene>
<evidence type="ECO:0008006" key="5">
    <source>
        <dbReference type="Google" id="ProtNLM"/>
    </source>
</evidence>
<protein>
    <recommendedName>
        <fullName evidence="5">Lipopolysaccharide assembly protein A domain-containing protein</fullName>
    </recommendedName>
</protein>
<dbReference type="AlphaFoldDB" id="A0A0W8I258"/>
<dbReference type="Proteomes" id="UP000054837">
    <property type="component" value="Unassembled WGS sequence"/>
</dbReference>
<feature type="compositionally biased region" description="Low complexity" evidence="1">
    <location>
        <begin position="125"/>
        <end position="147"/>
    </location>
</feature>
<evidence type="ECO:0000313" key="4">
    <source>
        <dbReference type="Proteomes" id="UP000054837"/>
    </source>
</evidence>
<name>A0A0W8I258_9MICO</name>
<keyword evidence="2" id="KW-0812">Transmembrane</keyword>
<organism evidence="3 4">
    <name type="scientific">Serinicoccus chungangensis</name>
    <dbReference type="NCBI Taxonomy" id="767452"/>
    <lineage>
        <taxon>Bacteria</taxon>
        <taxon>Bacillati</taxon>
        <taxon>Actinomycetota</taxon>
        <taxon>Actinomycetes</taxon>
        <taxon>Micrococcales</taxon>
        <taxon>Ornithinimicrobiaceae</taxon>
        <taxon>Serinicoccus</taxon>
    </lineage>
</organism>
<keyword evidence="4" id="KW-1185">Reference proteome</keyword>
<feature type="transmembrane region" description="Helical" evidence="2">
    <location>
        <begin position="43"/>
        <end position="65"/>
    </location>
</feature>
<evidence type="ECO:0000256" key="2">
    <source>
        <dbReference type="SAM" id="Phobius"/>
    </source>
</evidence>
<feature type="compositionally biased region" description="Basic and acidic residues" evidence="1">
    <location>
        <begin position="74"/>
        <end position="98"/>
    </location>
</feature>
<keyword evidence="2" id="KW-1133">Transmembrane helix</keyword>
<feature type="region of interest" description="Disordered" evidence="1">
    <location>
        <begin position="74"/>
        <end position="147"/>
    </location>
</feature>
<accession>A0A0W8I258</accession>
<dbReference type="EMBL" id="LQBL01000031">
    <property type="protein sequence ID" value="KUG51830.1"/>
    <property type="molecule type" value="Genomic_DNA"/>
</dbReference>
<sequence>MVVFGVVLLLLALAVIIYMWLATRGMDPVQISYGVLNVDLTPIWLFAIGGIALAAATSGLWLLAVGTRAKARRAREVRELRRQAKDSDRRTERERDAARLGSTEGRTTGTDGPATKDDRSTPILPRQTPGSSSGQGTSGRPTTGPSA</sequence>
<evidence type="ECO:0000313" key="3">
    <source>
        <dbReference type="EMBL" id="KUG51830.1"/>
    </source>
</evidence>
<evidence type="ECO:0000256" key="1">
    <source>
        <dbReference type="SAM" id="MobiDB-lite"/>
    </source>
</evidence>